<proteinExistence type="predicted"/>
<dbReference type="OrthoDB" id="2107915at2759"/>
<evidence type="ECO:0000313" key="3">
    <source>
        <dbReference type="Proteomes" id="UP000053201"/>
    </source>
</evidence>
<dbReference type="PIRSF" id="PIRSF037442">
    <property type="entry name" value="UCP037442_abhydr"/>
    <property type="match status" value="1"/>
</dbReference>
<dbReference type="eggNOG" id="ENOG502S6QD">
    <property type="taxonomic scope" value="Eukaryota"/>
</dbReference>
<dbReference type="Proteomes" id="UP000053201">
    <property type="component" value="Unassembled WGS sequence"/>
</dbReference>
<reference evidence="2 3" key="1">
    <citation type="submission" date="2009-08" db="EMBL/GenBank/DDBJ databases">
        <title>The Genome Sequence of Spizellomyces punctatus strain DAOM BR117.</title>
        <authorList>
            <consortium name="The Broad Institute Genome Sequencing Platform"/>
            <person name="Russ C."/>
            <person name="Cuomo C."/>
            <person name="Shea T."/>
            <person name="Young S.K."/>
            <person name="Zeng Q."/>
            <person name="Koehrsen M."/>
            <person name="Haas B."/>
            <person name="Borodovsky M."/>
            <person name="Guigo R."/>
            <person name="Alvarado L."/>
            <person name="Berlin A."/>
            <person name="Bochicchio J."/>
            <person name="Borenstein D."/>
            <person name="Chapman S."/>
            <person name="Chen Z."/>
            <person name="Engels R."/>
            <person name="Freedman E."/>
            <person name="Gellesch M."/>
            <person name="Goldberg J."/>
            <person name="Griggs A."/>
            <person name="Gujja S."/>
            <person name="Heiman D."/>
            <person name="Hepburn T."/>
            <person name="Howarth C."/>
            <person name="Jen D."/>
            <person name="Larson L."/>
            <person name="Lewis B."/>
            <person name="Mehta T."/>
            <person name="Park D."/>
            <person name="Pearson M."/>
            <person name="Roberts A."/>
            <person name="Saif S."/>
            <person name="Shenoy N."/>
            <person name="Sisk P."/>
            <person name="Stolte C."/>
            <person name="Sykes S."/>
            <person name="Thomson T."/>
            <person name="Walk T."/>
            <person name="White J."/>
            <person name="Yandava C."/>
            <person name="Burger G."/>
            <person name="Gray M.W."/>
            <person name="Holland P.W.H."/>
            <person name="King N."/>
            <person name="Lang F.B.F."/>
            <person name="Roger A.J."/>
            <person name="Ruiz-Trillo I."/>
            <person name="Lander E."/>
            <person name="Nusbaum C."/>
        </authorList>
    </citation>
    <scope>NUCLEOTIDE SEQUENCE [LARGE SCALE GENOMIC DNA]</scope>
    <source>
        <strain evidence="2 3">DAOM BR117</strain>
    </source>
</reference>
<sequence>MSEPVISDITIPAHIDAFPIKATLFAPQTTEPSTSTTLPSAVLINSATGVPRRFYSNFAKYLASAHSCPVLIYDYRGHGDSLPEEGGLAALKNTHIHIHWATYDQPAATAHLHTLYPDRGIVIIGHSVGAHIAPLNPLKHLVTRYIFAASNNAFWGYHSRPLVTFAFPWMVEVLGAVAGYFPAKKIKLCDDIPLGVGRDWARWTRCPEYCTTEPEVKDAYDAFKPESAIGIAATDDHLCADRRAFDEWFALMPNAKVRFYYVEPKELGAKEVGHMGLFKKACKDGSWDAIARYIIEGVEPRFKTTETTAKL</sequence>
<dbReference type="AlphaFoldDB" id="A0A0L0H8T1"/>
<dbReference type="Gene3D" id="3.40.50.1820">
    <property type="entry name" value="alpha/beta hydrolase"/>
    <property type="match status" value="1"/>
</dbReference>
<dbReference type="InterPro" id="IPR029058">
    <property type="entry name" value="AB_hydrolase_fold"/>
</dbReference>
<accession>A0A0L0H8T1</accession>
<dbReference type="VEuPathDB" id="FungiDB:SPPG_06933"/>
<dbReference type="RefSeq" id="XP_016605985.1">
    <property type="nucleotide sequence ID" value="XM_016755125.1"/>
</dbReference>
<dbReference type="GeneID" id="27690200"/>
<gene>
    <name evidence="2" type="ORF">SPPG_06933</name>
</gene>
<dbReference type="InterPro" id="IPR000073">
    <property type="entry name" value="AB_hydrolase_1"/>
</dbReference>
<feature type="domain" description="AB hydrolase-1" evidence="1">
    <location>
        <begin position="42"/>
        <end position="275"/>
    </location>
</feature>
<protein>
    <recommendedName>
        <fullName evidence="1">AB hydrolase-1 domain-containing protein</fullName>
    </recommendedName>
</protein>
<organism evidence="2 3">
    <name type="scientific">Spizellomyces punctatus (strain DAOM BR117)</name>
    <dbReference type="NCBI Taxonomy" id="645134"/>
    <lineage>
        <taxon>Eukaryota</taxon>
        <taxon>Fungi</taxon>
        <taxon>Fungi incertae sedis</taxon>
        <taxon>Chytridiomycota</taxon>
        <taxon>Chytridiomycota incertae sedis</taxon>
        <taxon>Chytridiomycetes</taxon>
        <taxon>Spizellomycetales</taxon>
        <taxon>Spizellomycetaceae</taxon>
        <taxon>Spizellomyces</taxon>
    </lineage>
</organism>
<dbReference type="InParanoid" id="A0A0L0H8T1"/>
<dbReference type="OMA" id="AQFAYWR"/>
<dbReference type="Pfam" id="PF12697">
    <property type="entry name" value="Abhydrolase_6"/>
    <property type="match status" value="1"/>
</dbReference>
<dbReference type="EMBL" id="KQ257462">
    <property type="protein sequence ID" value="KNC97945.1"/>
    <property type="molecule type" value="Genomic_DNA"/>
</dbReference>
<dbReference type="InterPro" id="IPR017208">
    <property type="entry name" value="UCP037442_abhydr"/>
</dbReference>
<evidence type="ECO:0000313" key="2">
    <source>
        <dbReference type="EMBL" id="KNC97945.1"/>
    </source>
</evidence>
<evidence type="ECO:0000259" key="1">
    <source>
        <dbReference type="Pfam" id="PF12697"/>
    </source>
</evidence>
<name>A0A0L0H8T1_SPIPD</name>
<keyword evidence="3" id="KW-1185">Reference proteome</keyword>
<dbReference type="SUPFAM" id="SSF53474">
    <property type="entry name" value="alpha/beta-Hydrolases"/>
    <property type="match status" value="1"/>
</dbReference>